<evidence type="ECO:0000313" key="3">
    <source>
        <dbReference type="Proteomes" id="UP000297739"/>
    </source>
</evidence>
<dbReference type="Gene3D" id="3.40.50.720">
    <property type="entry name" value="NAD(P)-binding Rossmann-like Domain"/>
    <property type="match status" value="1"/>
</dbReference>
<dbReference type="PANTHER" id="PTHR43162">
    <property type="match status" value="1"/>
</dbReference>
<reference evidence="2 3" key="1">
    <citation type="submission" date="2019-04" db="EMBL/GenBank/DDBJ databases">
        <authorList>
            <person name="Feng G."/>
            <person name="Zhang J."/>
            <person name="Zhu H."/>
        </authorList>
    </citation>
    <scope>NUCLEOTIDE SEQUENCE [LARGE SCALE GENOMIC DNA]</scope>
    <source>
        <strain evidence="2 3">JCM 17223</strain>
    </source>
</reference>
<dbReference type="EMBL" id="SRLD01000011">
    <property type="protein sequence ID" value="TGE17391.1"/>
    <property type="molecule type" value="Genomic_DNA"/>
</dbReference>
<dbReference type="PANTHER" id="PTHR43162:SF1">
    <property type="entry name" value="PRESTALK A DIFFERENTIATION PROTEIN A"/>
    <property type="match status" value="1"/>
</dbReference>
<evidence type="ECO:0000259" key="1">
    <source>
        <dbReference type="Pfam" id="PF05368"/>
    </source>
</evidence>
<dbReference type="InterPro" id="IPR051604">
    <property type="entry name" value="Ergot_Alk_Oxidoreductase"/>
</dbReference>
<evidence type="ECO:0000313" key="2">
    <source>
        <dbReference type="EMBL" id="TGE17391.1"/>
    </source>
</evidence>
<dbReference type="Gene3D" id="3.90.25.10">
    <property type="entry name" value="UDP-galactose 4-epimerase, domain 1"/>
    <property type="match status" value="1"/>
</dbReference>
<dbReference type="AlphaFoldDB" id="A0A4Z0PNJ0"/>
<feature type="domain" description="NmrA-like" evidence="1">
    <location>
        <begin position="6"/>
        <end position="237"/>
    </location>
</feature>
<organism evidence="2 3">
    <name type="scientific">Hymenobacter elongatus</name>
    <dbReference type="NCBI Taxonomy" id="877208"/>
    <lineage>
        <taxon>Bacteria</taxon>
        <taxon>Pseudomonadati</taxon>
        <taxon>Bacteroidota</taxon>
        <taxon>Cytophagia</taxon>
        <taxon>Cytophagales</taxon>
        <taxon>Hymenobacteraceae</taxon>
        <taxon>Hymenobacter</taxon>
    </lineage>
</organism>
<accession>A0A4Z0PNJ0</accession>
<gene>
    <name evidence="2" type="ORF">E5J99_07455</name>
</gene>
<dbReference type="OrthoDB" id="9780595at2"/>
<dbReference type="InterPro" id="IPR036291">
    <property type="entry name" value="NAD(P)-bd_dom_sf"/>
</dbReference>
<keyword evidence="3" id="KW-1185">Reference proteome</keyword>
<proteinExistence type="predicted"/>
<dbReference type="InterPro" id="IPR008030">
    <property type="entry name" value="NmrA-like"/>
</dbReference>
<sequence length="295" mass="31846">MSASPRLLIIGATGNVGGAALRELLRQRPASTQLVVASREPTRDRAHLALGAADQVDVVPFDFTKPETVAPALRGVTGLLLVRPPVISDVARYLKPVVQAAAAAGVQHVVFLSLQGAQYNPFVPHYKVEGYLKKSGLRHSLLRPSFFMQNLSTTHRDDIRRRDQLLLPAGHARTSFVDAVDVGAVASRLLLSPPATSAGYELTGRTAFTYDEVAAQLSAVLGRPIRYHAASIRTFRAYERTKGTPPTLINVMTGIYLAARFGLAAHVSPELAGLLGREPGTLQAFLTREKACWLP</sequence>
<dbReference type="Pfam" id="PF05368">
    <property type="entry name" value="NmrA"/>
    <property type="match status" value="1"/>
</dbReference>
<dbReference type="RefSeq" id="WP_135497095.1">
    <property type="nucleotide sequence ID" value="NZ_SRLD01000011.1"/>
</dbReference>
<dbReference type="SUPFAM" id="SSF51735">
    <property type="entry name" value="NAD(P)-binding Rossmann-fold domains"/>
    <property type="match status" value="1"/>
</dbReference>
<protein>
    <submittedName>
        <fullName evidence="2">SDR family NAD(P)-dependent oxidoreductase</fullName>
    </submittedName>
</protein>
<dbReference type="Proteomes" id="UP000297739">
    <property type="component" value="Unassembled WGS sequence"/>
</dbReference>
<name>A0A4Z0PNJ0_9BACT</name>
<comment type="caution">
    <text evidence="2">The sequence shown here is derived from an EMBL/GenBank/DDBJ whole genome shotgun (WGS) entry which is preliminary data.</text>
</comment>